<evidence type="ECO:0000256" key="3">
    <source>
        <dbReference type="ARBA" id="ARBA00004742"/>
    </source>
</evidence>
<keyword evidence="15" id="KW-0670">Pyruvate</keyword>
<keyword evidence="11" id="KW-0460">Magnesium</keyword>
<comment type="catalytic activity">
    <reaction evidence="13">
        <text>pyruvate + ATP + H2O = phosphoenolpyruvate + AMP + phosphate + 2 H(+)</text>
        <dbReference type="Rhea" id="RHEA:11364"/>
        <dbReference type="ChEBI" id="CHEBI:15361"/>
        <dbReference type="ChEBI" id="CHEBI:15377"/>
        <dbReference type="ChEBI" id="CHEBI:15378"/>
        <dbReference type="ChEBI" id="CHEBI:30616"/>
        <dbReference type="ChEBI" id="CHEBI:43474"/>
        <dbReference type="ChEBI" id="CHEBI:58702"/>
        <dbReference type="ChEBI" id="CHEBI:456215"/>
        <dbReference type="EC" id="2.7.9.2"/>
    </reaction>
</comment>
<dbReference type="SUPFAM" id="SSF56059">
    <property type="entry name" value="Glutathione synthetase ATP-binding domain-like"/>
    <property type="match status" value="1"/>
</dbReference>
<evidence type="ECO:0000256" key="2">
    <source>
        <dbReference type="ARBA" id="ARBA00002988"/>
    </source>
</evidence>
<dbReference type="Gene3D" id="3.30.470.20">
    <property type="entry name" value="ATP-grasp fold, B domain"/>
    <property type="match status" value="1"/>
</dbReference>
<dbReference type="KEGG" id="mhz:Metho_0756"/>
<protein>
    <recommendedName>
        <fullName evidence="5">pyruvate, water dikinase</fullName>
        <ecNumber evidence="5">2.7.9.2</ecNumber>
    </recommendedName>
    <alternativeName>
        <fullName evidence="12">Pyruvate, water dikinase</fullName>
    </alternativeName>
</protein>
<dbReference type="GO" id="GO:0046872">
    <property type="term" value="F:metal ion binding"/>
    <property type="evidence" value="ECO:0007669"/>
    <property type="project" value="UniProtKB-KW"/>
</dbReference>
<evidence type="ECO:0000256" key="4">
    <source>
        <dbReference type="ARBA" id="ARBA00007837"/>
    </source>
</evidence>
<evidence type="ECO:0000256" key="11">
    <source>
        <dbReference type="ARBA" id="ARBA00022842"/>
    </source>
</evidence>
<evidence type="ECO:0000256" key="12">
    <source>
        <dbReference type="ARBA" id="ARBA00033470"/>
    </source>
</evidence>
<evidence type="ECO:0000256" key="1">
    <source>
        <dbReference type="ARBA" id="ARBA00001946"/>
    </source>
</evidence>
<keyword evidence="6" id="KW-0808">Transferase</keyword>
<evidence type="ECO:0000256" key="7">
    <source>
        <dbReference type="ARBA" id="ARBA00022723"/>
    </source>
</evidence>
<dbReference type="Proteomes" id="UP000010866">
    <property type="component" value="Chromosome"/>
</dbReference>
<comment type="similarity">
    <text evidence="4">Belongs to the PEP-utilizing enzyme family.</text>
</comment>
<dbReference type="GO" id="GO:0005524">
    <property type="term" value="F:ATP binding"/>
    <property type="evidence" value="ECO:0007669"/>
    <property type="project" value="UniProtKB-KW"/>
</dbReference>
<evidence type="ECO:0000256" key="5">
    <source>
        <dbReference type="ARBA" id="ARBA00011996"/>
    </source>
</evidence>
<dbReference type="InterPro" id="IPR006319">
    <property type="entry name" value="PEP_synth"/>
</dbReference>
<evidence type="ECO:0000256" key="13">
    <source>
        <dbReference type="ARBA" id="ARBA00047700"/>
    </source>
</evidence>
<proteinExistence type="inferred from homology"/>
<comment type="function">
    <text evidence="2">Catalyzes the phosphorylation of pyruvate to phosphoenolpyruvate.</text>
</comment>
<dbReference type="Gene3D" id="3.30.1490.20">
    <property type="entry name" value="ATP-grasp fold, A domain"/>
    <property type="match status" value="1"/>
</dbReference>
<evidence type="ECO:0000256" key="6">
    <source>
        <dbReference type="ARBA" id="ARBA00022679"/>
    </source>
</evidence>
<dbReference type="STRING" id="867904.Metho_0756"/>
<dbReference type="GO" id="GO:0008986">
    <property type="term" value="F:pyruvate, water dikinase activity"/>
    <property type="evidence" value="ECO:0007669"/>
    <property type="project" value="UniProtKB-EC"/>
</dbReference>
<dbReference type="GeneID" id="14407969"/>
<keyword evidence="9 15" id="KW-0418">Kinase</keyword>
<evidence type="ECO:0000259" key="14">
    <source>
        <dbReference type="Pfam" id="PF01326"/>
    </source>
</evidence>
<name>L0KV38_METHD</name>
<dbReference type="HOGENOM" id="CLU_015408_0_0_2"/>
<comment type="cofactor">
    <cofactor evidence="1">
        <name>Mg(2+)</name>
        <dbReference type="ChEBI" id="CHEBI:18420"/>
    </cofactor>
</comment>
<dbReference type="AlphaFoldDB" id="L0KV38"/>
<keyword evidence="7" id="KW-0479">Metal-binding</keyword>
<feature type="domain" description="Pyruvate phosphate dikinase AMP/ATP-binding" evidence="14">
    <location>
        <begin position="311"/>
        <end position="695"/>
    </location>
</feature>
<dbReference type="PANTHER" id="PTHR43030">
    <property type="entry name" value="PHOSPHOENOLPYRUVATE SYNTHASE"/>
    <property type="match status" value="1"/>
</dbReference>
<sequence>MNKNSSTKTKFLKYADKDRITSGIPQLDDIIHSLRLGDNVVWEVEELEDYRHFAVRLIRQAIRSSSKCIYVRFAPHEPILQPMEGLEIVKVDPGSGFDFFSSQVHRIIEYYGEKVYYVFDNLSSLMVEWATDELVANFFKATCPYLFELETIGYFCLTRGKHSHSTVAGIRETTQVLIDYYHINGKAYIHPLKVYDRYSQSMFLPHLVTGEAWEPILDSSKAATISSSDRRKIIRTRKSGTSPWETVYTKLKFHHDMETLDTLPQPEIIALKQELSRMIIGDHPRFNRLADAYLSLEDLLSIRDRMIGSGRIGGKAVGMLLSRNIILASEKKEEFADIIEPHDSFYIGSDVFFTFMINNDLFLLKIKLSDNSSMTKEEFEEVERRFLQGKFPEDIVEQFRELMDYFGQAPIIVRSSSLQEDNYGNAFAGKYRSEFCPNQGSPEERLEEFMHAVKLVYASALNPDALAYRRTRGLHYQDEQMAILVQRVSGMPYKQYFFPALAGVAFSKNLFRWTKRIDPGKGMIRLVFGLGTRAVDRVGRDYPRMIAVSQPTLRPETGLKVIKYSQWDVDVLDLDKRELRTISFRNLIEDCDYPGLRLFVSVMNEGYLTDPYTNSIDCSQEIVLTFNNLIKNTKFVDTIGEILRIVEEVYEHPVDIEFTASADQRGNIRINIVQCRPMTTPGNSENITIPDNIKEDNILFRSNMLINEGKVENIEYIVYIDPQAYEIADMDTKRSIGRIVGSINEKMSTMDTNFILMGPGRWGSSNIELGVNATYSEIDHTSLLVEIALEKAGHIPEVSYGTHFFQDIVEEEIIYMPVYPDMKNSSFNEAFFRNSGNMIKDILPDHERFSTVVKVINVREASGGGNAVVIANLYEQNAICYLEKPTVARTWKLDKLKGQWQ</sequence>
<keyword evidence="8" id="KW-0547">Nucleotide-binding</keyword>
<keyword evidence="10" id="KW-0067">ATP-binding</keyword>
<evidence type="ECO:0000256" key="9">
    <source>
        <dbReference type="ARBA" id="ARBA00022777"/>
    </source>
</evidence>
<organism evidence="15 16">
    <name type="scientific">Methanomethylovorans hollandica (strain DSM 15978 / NBRC 107637 / DMS1)</name>
    <dbReference type="NCBI Taxonomy" id="867904"/>
    <lineage>
        <taxon>Archaea</taxon>
        <taxon>Methanobacteriati</taxon>
        <taxon>Methanobacteriota</taxon>
        <taxon>Stenosarchaea group</taxon>
        <taxon>Methanomicrobia</taxon>
        <taxon>Methanosarcinales</taxon>
        <taxon>Methanosarcinaceae</taxon>
        <taxon>Methanomethylovorans</taxon>
    </lineage>
</organism>
<keyword evidence="16" id="KW-1185">Reference proteome</keyword>
<dbReference type="EMBL" id="CP003362">
    <property type="protein sequence ID" value="AGB49006.1"/>
    <property type="molecule type" value="Genomic_DNA"/>
</dbReference>
<dbReference type="RefSeq" id="WP_015324174.1">
    <property type="nucleotide sequence ID" value="NC_019977.1"/>
</dbReference>
<dbReference type="Pfam" id="PF01326">
    <property type="entry name" value="PPDK_N"/>
    <property type="match status" value="1"/>
</dbReference>
<comment type="pathway">
    <text evidence="3">Carbohydrate biosynthesis; gluconeogenesis.</text>
</comment>
<evidence type="ECO:0000313" key="15">
    <source>
        <dbReference type="EMBL" id="AGB49006.1"/>
    </source>
</evidence>
<dbReference type="EC" id="2.7.9.2" evidence="5"/>
<evidence type="ECO:0000256" key="8">
    <source>
        <dbReference type="ARBA" id="ARBA00022741"/>
    </source>
</evidence>
<reference evidence="16" key="1">
    <citation type="submission" date="2012-02" db="EMBL/GenBank/DDBJ databases">
        <title>Complete sequence of chromosome of Methanomethylovorans hollandica DSM 15978.</title>
        <authorList>
            <person name="Lucas S."/>
            <person name="Copeland A."/>
            <person name="Lapidus A."/>
            <person name="Glavina del Rio T."/>
            <person name="Dalin E."/>
            <person name="Tice H."/>
            <person name="Bruce D."/>
            <person name="Goodwin L."/>
            <person name="Pitluck S."/>
            <person name="Peters L."/>
            <person name="Mikhailova N."/>
            <person name="Held B."/>
            <person name="Kyrpides N."/>
            <person name="Mavromatis K."/>
            <person name="Ivanova N."/>
            <person name="Brettin T."/>
            <person name="Detter J.C."/>
            <person name="Han C."/>
            <person name="Larimer F."/>
            <person name="Land M."/>
            <person name="Hauser L."/>
            <person name="Markowitz V."/>
            <person name="Cheng J.-F."/>
            <person name="Hugenholtz P."/>
            <person name="Woyke T."/>
            <person name="Wu D."/>
            <person name="Spring S."/>
            <person name="Schroeder M."/>
            <person name="Brambilla E."/>
            <person name="Klenk H.-P."/>
            <person name="Eisen J.A."/>
        </authorList>
    </citation>
    <scope>NUCLEOTIDE SEQUENCE [LARGE SCALE GENOMIC DNA]</scope>
    <source>
        <strain evidence="16">DSM 15978 / NBRC 107637 / DMS1</strain>
    </source>
</reference>
<accession>L0KV38</accession>
<evidence type="ECO:0000256" key="10">
    <source>
        <dbReference type="ARBA" id="ARBA00022840"/>
    </source>
</evidence>
<dbReference type="InterPro" id="IPR013815">
    <property type="entry name" value="ATP_grasp_subdomain_1"/>
</dbReference>
<evidence type="ECO:0000313" key="16">
    <source>
        <dbReference type="Proteomes" id="UP000010866"/>
    </source>
</evidence>
<dbReference type="InterPro" id="IPR002192">
    <property type="entry name" value="PPDK_AMP/ATP-bd"/>
</dbReference>
<dbReference type="PANTHER" id="PTHR43030:SF1">
    <property type="entry name" value="PHOSPHOENOLPYRUVATE SYNTHASE"/>
    <property type="match status" value="1"/>
</dbReference>
<gene>
    <name evidence="15" type="ordered locus">Metho_0756</name>
</gene>